<reference evidence="2 3" key="1">
    <citation type="submission" date="2016-03" db="EMBL/GenBank/DDBJ databases">
        <authorList>
            <person name="Devillers H."/>
        </authorList>
    </citation>
    <scope>NUCLEOTIDE SEQUENCE [LARGE SCALE GENOMIC DNA]</scope>
    <source>
        <strain evidence="2">CBS 10888</strain>
    </source>
</reference>
<feature type="region of interest" description="Disordered" evidence="1">
    <location>
        <begin position="293"/>
        <end position="313"/>
    </location>
</feature>
<dbReference type="OrthoDB" id="4070108at2759"/>
<feature type="compositionally biased region" description="Low complexity" evidence="1">
    <location>
        <begin position="300"/>
        <end position="313"/>
    </location>
</feature>
<dbReference type="AlphaFoldDB" id="A0A1G4K3Q8"/>
<name>A0A1G4K3Q8_9SACH</name>
<evidence type="ECO:0000313" key="3">
    <source>
        <dbReference type="Proteomes" id="UP000190274"/>
    </source>
</evidence>
<gene>
    <name evidence="2" type="ORF">LADA_0H12266G</name>
</gene>
<keyword evidence="3" id="KW-1185">Reference proteome</keyword>
<dbReference type="EMBL" id="LT598461">
    <property type="protein sequence ID" value="SCU98330.1"/>
    <property type="molecule type" value="Genomic_DNA"/>
</dbReference>
<evidence type="ECO:0000256" key="1">
    <source>
        <dbReference type="SAM" id="MobiDB-lite"/>
    </source>
</evidence>
<evidence type="ECO:0000313" key="2">
    <source>
        <dbReference type="EMBL" id="SCU98330.1"/>
    </source>
</evidence>
<dbReference type="Proteomes" id="UP000190274">
    <property type="component" value="Chromosome H"/>
</dbReference>
<accession>A0A1G4K3Q8</accession>
<feature type="region of interest" description="Disordered" evidence="1">
    <location>
        <begin position="228"/>
        <end position="255"/>
    </location>
</feature>
<sequence length="313" mass="35089">MQEIMVPSGGDQCMKLTLVSIFQDITQVQKYLGSLQDTFSVELKSTETITQNLKVKCVSHGSCHDCPLYILEYNSKSHEYALWKSAAGGWTIGATLARLFARAPTSKSKTILNVAELDRHLESSDVSSRHSRNFLRETLQNLNVEWHTSPFDFKVFFKLLDESIDREMASKQAHASTLELVSPLQYKSLITLAVLKTKVLVSKQKLQKDLLEYNQRVQKCQLLATTDDSSTIQAESPEPSLFSATSHPLSSPADDSYSLSSRQLLTNFQKHFKGLAETFETFDVQKSSPRMAHKWKIGKTSKSGKSSSKKLSA</sequence>
<proteinExistence type="predicted"/>
<organism evidence="2 3">
    <name type="scientific">Lachancea dasiensis</name>
    <dbReference type="NCBI Taxonomy" id="1072105"/>
    <lineage>
        <taxon>Eukaryota</taxon>
        <taxon>Fungi</taxon>
        <taxon>Dikarya</taxon>
        <taxon>Ascomycota</taxon>
        <taxon>Saccharomycotina</taxon>
        <taxon>Saccharomycetes</taxon>
        <taxon>Saccharomycetales</taxon>
        <taxon>Saccharomycetaceae</taxon>
        <taxon>Lachancea</taxon>
    </lineage>
</organism>
<protein>
    <submittedName>
        <fullName evidence="2">LADA_0H12266g1_1</fullName>
    </submittedName>
</protein>